<feature type="compositionally biased region" description="Basic residues" evidence="1">
    <location>
        <begin position="108"/>
        <end position="121"/>
    </location>
</feature>
<feature type="region of interest" description="Disordered" evidence="1">
    <location>
        <begin position="103"/>
        <end position="189"/>
    </location>
</feature>
<comment type="caution">
    <text evidence="2">The sequence shown here is derived from an EMBL/GenBank/DDBJ whole genome shotgun (WGS) entry which is preliminary data.</text>
</comment>
<proteinExistence type="predicted"/>
<protein>
    <submittedName>
        <fullName evidence="2">Uncharacterized protein</fullName>
    </submittedName>
</protein>
<name>A0A645C683_9ZZZZ</name>
<organism evidence="2">
    <name type="scientific">bioreactor metagenome</name>
    <dbReference type="NCBI Taxonomy" id="1076179"/>
    <lineage>
        <taxon>unclassified sequences</taxon>
        <taxon>metagenomes</taxon>
        <taxon>ecological metagenomes</taxon>
    </lineage>
</organism>
<dbReference type="AlphaFoldDB" id="A0A645C683"/>
<evidence type="ECO:0000256" key="1">
    <source>
        <dbReference type="SAM" id="MobiDB-lite"/>
    </source>
</evidence>
<sequence length="422" mass="48688">MIHHRDDADCDQHVKQGVQGAAPGAENPGHLLFVRCFGRGRIPRADPACPMHDRGEDQEEHHENVEIAQIFNVVRIEEAFPRRPIDHHRHQFSRPVEFVEYENDEHHHQRKQHHALHRIGNQKRQGAAEANQRNRQRQTKDNDEYERWHHHAENRNLMRQIQKVDKKSRGNGRHDHIGQHFGKTPQGRSKNPEAAVIAHFQKLPETHRPGFTKTIGTVPQQAHYDPERQQDVIPENQRKAGLVMHLHIRDQADDGERRRDIADTDHIAPGHTPRRQEIGDAAHIFSGIKSDPHNRQGRNNDNQPIPYSHYDFNSCNSKIFFPIFLAEFFRLSGEYRRNPCRKRTVGENSTSAKRKWRQTRCVSERTAATVSPTARVPFWGFEAGSGKASIIRKRFEFPEPCVSPQAATGPARTVSPPATQRK</sequence>
<accession>A0A645C683</accession>
<feature type="region of interest" description="Disordered" evidence="1">
    <location>
        <begin position="401"/>
        <end position="422"/>
    </location>
</feature>
<dbReference type="EMBL" id="VSSQ01025245">
    <property type="protein sequence ID" value="MPM73260.1"/>
    <property type="molecule type" value="Genomic_DNA"/>
</dbReference>
<feature type="compositionally biased region" description="Basic and acidic residues" evidence="1">
    <location>
        <begin position="138"/>
        <end position="178"/>
    </location>
</feature>
<evidence type="ECO:0000313" key="2">
    <source>
        <dbReference type="EMBL" id="MPM73260.1"/>
    </source>
</evidence>
<reference evidence="2" key="1">
    <citation type="submission" date="2019-08" db="EMBL/GenBank/DDBJ databases">
        <authorList>
            <person name="Kucharzyk K."/>
            <person name="Murdoch R.W."/>
            <person name="Higgins S."/>
            <person name="Loffler F."/>
        </authorList>
    </citation>
    <scope>NUCLEOTIDE SEQUENCE</scope>
</reference>
<gene>
    <name evidence="2" type="ORF">SDC9_120236</name>
</gene>